<dbReference type="EMBL" id="GBRH01239470">
    <property type="protein sequence ID" value="JAD58425.1"/>
    <property type="molecule type" value="Transcribed_RNA"/>
</dbReference>
<accession>A0A0A9BB18</accession>
<name>A0A0A9BB18_ARUDO</name>
<protein>
    <submittedName>
        <fullName evidence="1">Uncharacterized protein</fullName>
    </submittedName>
</protein>
<evidence type="ECO:0000313" key="1">
    <source>
        <dbReference type="EMBL" id="JAD58425.1"/>
    </source>
</evidence>
<organism evidence="1">
    <name type="scientific">Arundo donax</name>
    <name type="common">Giant reed</name>
    <name type="synonym">Donax arundinaceus</name>
    <dbReference type="NCBI Taxonomy" id="35708"/>
    <lineage>
        <taxon>Eukaryota</taxon>
        <taxon>Viridiplantae</taxon>
        <taxon>Streptophyta</taxon>
        <taxon>Embryophyta</taxon>
        <taxon>Tracheophyta</taxon>
        <taxon>Spermatophyta</taxon>
        <taxon>Magnoliopsida</taxon>
        <taxon>Liliopsida</taxon>
        <taxon>Poales</taxon>
        <taxon>Poaceae</taxon>
        <taxon>PACMAD clade</taxon>
        <taxon>Arundinoideae</taxon>
        <taxon>Arundineae</taxon>
        <taxon>Arundo</taxon>
    </lineage>
</organism>
<proteinExistence type="predicted"/>
<sequence>MWYFLLLHLVPLL</sequence>
<reference evidence="1" key="1">
    <citation type="submission" date="2014-09" db="EMBL/GenBank/DDBJ databases">
        <authorList>
            <person name="Magalhaes I.L.F."/>
            <person name="Oliveira U."/>
            <person name="Santos F.R."/>
            <person name="Vidigal T.H.D.A."/>
            <person name="Brescovit A.D."/>
            <person name="Santos A.J."/>
        </authorList>
    </citation>
    <scope>NUCLEOTIDE SEQUENCE</scope>
    <source>
        <tissue evidence="1">Shoot tissue taken approximately 20 cm above the soil surface</tissue>
    </source>
</reference>
<reference evidence="1" key="2">
    <citation type="journal article" date="2015" name="Data Brief">
        <title>Shoot transcriptome of the giant reed, Arundo donax.</title>
        <authorList>
            <person name="Barrero R.A."/>
            <person name="Guerrero F.D."/>
            <person name="Moolhuijzen P."/>
            <person name="Goolsby J.A."/>
            <person name="Tidwell J."/>
            <person name="Bellgard S.E."/>
            <person name="Bellgard M.I."/>
        </authorList>
    </citation>
    <scope>NUCLEOTIDE SEQUENCE</scope>
    <source>
        <tissue evidence="1">Shoot tissue taken approximately 20 cm above the soil surface</tissue>
    </source>
</reference>